<dbReference type="InterPro" id="IPR007922">
    <property type="entry name" value="DciA-like"/>
</dbReference>
<sequence length="208" mass="22604">MDHIQAAESDEAELNVVHIADEVDAAAAALTRMRHAAEARGQGRLYGAAAKANLRQFGAAMDARTATPVRRGEEQTDPRQLGGYSGSGTSRRDPQGVGSVMSKFVAGRGWRTPINVWSVMEKWPQIVGSYVAQNCTPETFEDTVLTVRCSSTAQATNLRMMQSQILKKIESELGSGIVTRLEVHGPVAPSWKHGRRTVRGRGPRDTYG</sequence>
<protein>
    <submittedName>
        <fullName evidence="2">DUF721 domain-containing protein</fullName>
    </submittedName>
</protein>
<comment type="caution">
    <text evidence="2">The sequence shown here is derived from an EMBL/GenBank/DDBJ whole genome shotgun (WGS) entry which is preliminary data.</text>
</comment>
<proteinExistence type="predicted"/>
<evidence type="ECO:0000256" key="1">
    <source>
        <dbReference type="SAM" id="MobiDB-lite"/>
    </source>
</evidence>
<dbReference type="EMBL" id="JAAVUN010000018">
    <property type="protein sequence ID" value="NKE10205.1"/>
    <property type="molecule type" value="Genomic_DNA"/>
</dbReference>
<gene>
    <name evidence="2" type="ORF">GTW58_09725</name>
</gene>
<evidence type="ECO:0000313" key="3">
    <source>
        <dbReference type="Proteomes" id="UP000521379"/>
    </source>
</evidence>
<evidence type="ECO:0000313" key="2">
    <source>
        <dbReference type="EMBL" id="NKE10205.1"/>
    </source>
</evidence>
<reference evidence="2 3" key="1">
    <citation type="submission" date="2020-02" db="EMBL/GenBank/DDBJ databases">
        <authorList>
            <person name="Sun Q."/>
        </authorList>
    </citation>
    <scope>NUCLEOTIDE SEQUENCE [LARGE SCALE GENOMIC DNA]</scope>
    <source>
        <strain evidence="2 3">YIM 13062</strain>
    </source>
</reference>
<dbReference type="PANTHER" id="PTHR36456:SF1">
    <property type="entry name" value="UPF0232 PROTEIN SCO3875"/>
    <property type="match status" value="1"/>
</dbReference>
<dbReference type="Pfam" id="PF05258">
    <property type="entry name" value="DciA"/>
    <property type="match status" value="1"/>
</dbReference>
<name>A0A846U152_9MICC</name>
<keyword evidence="3" id="KW-1185">Reference proteome</keyword>
<dbReference type="AlphaFoldDB" id="A0A846U152"/>
<accession>A0A846U152</accession>
<feature type="region of interest" description="Disordered" evidence="1">
    <location>
        <begin position="64"/>
        <end position="97"/>
    </location>
</feature>
<dbReference type="PANTHER" id="PTHR36456">
    <property type="entry name" value="UPF0232 PROTEIN SCO3875"/>
    <property type="match status" value="1"/>
</dbReference>
<dbReference type="Proteomes" id="UP000521379">
    <property type="component" value="Unassembled WGS sequence"/>
</dbReference>
<organism evidence="2 3">
    <name type="scientific">Kocuria subflava</name>
    <dbReference type="NCBI Taxonomy" id="1736139"/>
    <lineage>
        <taxon>Bacteria</taxon>
        <taxon>Bacillati</taxon>
        <taxon>Actinomycetota</taxon>
        <taxon>Actinomycetes</taxon>
        <taxon>Micrococcales</taxon>
        <taxon>Micrococcaceae</taxon>
        <taxon>Kocuria</taxon>
    </lineage>
</organism>